<proteinExistence type="predicted"/>
<keyword evidence="2" id="KW-1185">Reference proteome</keyword>
<evidence type="ECO:0000313" key="2">
    <source>
        <dbReference type="Proteomes" id="UP000789920"/>
    </source>
</evidence>
<reference evidence="1" key="1">
    <citation type="submission" date="2021-06" db="EMBL/GenBank/DDBJ databases">
        <authorList>
            <person name="Kallberg Y."/>
            <person name="Tangrot J."/>
            <person name="Rosling A."/>
        </authorList>
    </citation>
    <scope>NUCLEOTIDE SEQUENCE</scope>
    <source>
        <strain evidence="1">MA461A</strain>
    </source>
</reference>
<comment type="caution">
    <text evidence="1">The sequence shown here is derived from an EMBL/GenBank/DDBJ whole genome shotgun (WGS) entry which is preliminary data.</text>
</comment>
<evidence type="ECO:0000313" key="1">
    <source>
        <dbReference type="EMBL" id="CAG8466203.1"/>
    </source>
</evidence>
<organism evidence="1 2">
    <name type="scientific">Racocetra persica</name>
    <dbReference type="NCBI Taxonomy" id="160502"/>
    <lineage>
        <taxon>Eukaryota</taxon>
        <taxon>Fungi</taxon>
        <taxon>Fungi incertae sedis</taxon>
        <taxon>Mucoromycota</taxon>
        <taxon>Glomeromycotina</taxon>
        <taxon>Glomeromycetes</taxon>
        <taxon>Diversisporales</taxon>
        <taxon>Gigasporaceae</taxon>
        <taxon>Racocetra</taxon>
    </lineage>
</organism>
<dbReference type="Proteomes" id="UP000789920">
    <property type="component" value="Unassembled WGS sequence"/>
</dbReference>
<dbReference type="EMBL" id="CAJVQC010000277">
    <property type="protein sequence ID" value="CAG8466203.1"/>
    <property type="molecule type" value="Genomic_DNA"/>
</dbReference>
<gene>
    <name evidence="1" type="ORF">RPERSI_LOCUS371</name>
</gene>
<sequence>EEFDDDCLVPAIKSKGIIVWGCFSWWGLGSLVCLYGSITSASYHKMLSHYTISKLQDQYSNSNKVKEKLQKFHPRPGNLNELERIVKEE</sequence>
<feature type="non-terminal residue" evidence="1">
    <location>
        <position position="1"/>
    </location>
</feature>
<name>A0ACA9KDS9_9GLOM</name>
<accession>A0ACA9KDS9</accession>
<protein>
    <submittedName>
        <fullName evidence="1">16726_t:CDS:1</fullName>
    </submittedName>
</protein>